<dbReference type="EMBL" id="JYIY01000079">
    <property type="protein sequence ID" value="KJL35307.1"/>
    <property type="molecule type" value="Genomic_DNA"/>
</dbReference>
<protein>
    <submittedName>
        <fullName evidence="1">Uncharacterized protein</fullName>
    </submittedName>
</protein>
<gene>
    <name evidence="1" type="ORF">RR49_02529</name>
</gene>
<proteinExistence type="predicted"/>
<dbReference type="OrthoDB" id="3405537at2"/>
<comment type="caution">
    <text evidence="1">The sequence shown here is derived from an EMBL/GenBank/DDBJ whole genome shotgun (WGS) entry which is preliminary data.</text>
</comment>
<name>A0A0F0LQ16_9MICO</name>
<accession>A0A0F0LQ16</accession>
<dbReference type="STRING" id="400772.RR49_02529"/>
<dbReference type="RefSeq" id="WP_045248425.1">
    <property type="nucleotide sequence ID" value="NZ_JYIY01000079.1"/>
</dbReference>
<dbReference type="Proteomes" id="UP000033451">
    <property type="component" value="Unassembled WGS sequence"/>
</dbReference>
<dbReference type="PATRIC" id="fig|400772.4.peg.2540"/>
<dbReference type="AlphaFoldDB" id="A0A0F0LQ16"/>
<organism evidence="1 2">
    <name type="scientific">Microbacterium ginsengisoli</name>
    <dbReference type="NCBI Taxonomy" id="400772"/>
    <lineage>
        <taxon>Bacteria</taxon>
        <taxon>Bacillati</taxon>
        <taxon>Actinomycetota</taxon>
        <taxon>Actinomycetes</taxon>
        <taxon>Micrococcales</taxon>
        <taxon>Microbacteriaceae</taxon>
        <taxon>Microbacterium</taxon>
    </lineage>
</organism>
<reference evidence="1 2" key="1">
    <citation type="submission" date="2015-02" db="EMBL/GenBank/DDBJ databases">
        <title>Draft genome sequences of ten Microbacterium spp. with emphasis on heavy metal contaminated environments.</title>
        <authorList>
            <person name="Corretto E."/>
        </authorList>
    </citation>
    <scope>NUCLEOTIDE SEQUENCE [LARGE SCALE GENOMIC DNA]</scope>
    <source>
        <strain evidence="1 2">DSM 18659</strain>
    </source>
</reference>
<evidence type="ECO:0000313" key="2">
    <source>
        <dbReference type="Proteomes" id="UP000033451"/>
    </source>
</evidence>
<sequence>MGDEVRDVLVAVIAEVETTVTRDVIRQIVNRTIVREPAGRRLLAQLTKDPGMLVSGSTRIPRLLDRILLDLADAGGSTVRPPGCARCGRVELLVCRDGEDRICAACGRARLDVLIDCVECERSGQLRHAQVGDRAYCRSCWRALQDVADERLDRFVAERIPGGTLYMMLTATEGLKADRTLRLALECELFGADWIADPPASSVLFATFYERLRELGAQLPALTCGHCGRVRKLPDRLEGRICCGACYKAAHRAVCDGCGNTAHLELRRPNGDRLCQACTNQLPESSAECIGCGNHRLIAVRTSDGPMCSGCRTAPGTDVCTVCGTSGPCRFPGTEKAICLTCYAAARVDICHRCGRERECRFAGTPKAICTPCALPRKPCSVCARVVLPIRHTPDGEPLCWNCAPHIVEACIGCGREARVSARTDQGPLCQRCARTSPLMFRDCRRCGTHGRLHHRRWCDRCYADDKIRELLPDDVVAAIPMLATLRERFLAADERRTLDAFRRNTTVAILREAVSGTEPLSHALLDRLGTPGSTAPVRALLAEYGLLPARDEQLVRFETWCQDRSAQILDPDHRRLFDRFVRWRHLRQLREQDRQTGRRQSDGRRQELTQVLGLLGWLTARSESLTMLDQARLDLWLLEGPRLRRRVAAFLEWAARDGTCPRLRVPSLTSTPNTPTGASVDERWELLGRVLSAHDDDPRTRLAGALLLLFGIPVARLHLLRVTDITSTDTVTIRLGADPLELPDAIGQLAITAREHRDAPRLLTDAGESDWLFPGQHHGAPLSRDALTDRLARFGIRARHARAGALASLAQELPAPVIARLTGLHVTAATRWAEAVVASNARYSALTR</sequence>
<keyword evidence="2" id="KW-1185">Reference proteome</keyword>
<evidence type="ECO:0000313" key="1">
    <source>
        <dbReference type="EMBL" id="KJL35307.1"/>
    </source>
</evidence>